<dbReference type="AlphaFoldDB" id="A0A5J4L2W7"/>
<dbReference type="Pfam" id="PF02321">
    <property type="entry name" value="OEP"/>
    <property type="match status" value="2"/>
</dbReference>
<proteinExistence type="predicted"/>
<comment type="subcellular location">
    <subcellularLocation>
        <location evidence="1">Cell outer membrane</location>
    </subcellularLocation>
</comment>
<dbReference type="InterPro" id="IPR003423">
    <property type="entry name" value="OMP_efflux"/>
</dbReference>
<dbReference type="GO" id="GO:0015562">
    <property type="term" value="F:efflux transmembrane transporter activity"/>
    <property type="evidence" value="ECO:0007669"/>
    <property type="project" value="InterPro"/>
</dbReference>
<keyword evidence="2" id="KW-0813">Transport</keyword>
<dbReference type="PANTHER" id="PTHR30026:SF20">
    <property type="entry name" value="OUTER MEMBRANE PROTEIN TOLC"/>
    <property type="match status" value="1"/>
</dbReference>
<dbReference type="GO" id="GO:1990281">
    <property type="term" value="C:efflux pump complex"/>
    <property type="evidence" value="ECO:0007669"/>
    <property type="project" value="TreeGrafter"/>
</dbReference>
<evidence type="ECO:0000256" key="5">
    <source>
        <dbReference type="ARBA" id="ARBA00023136"/>
    </source>
</evidence>
<evidence type="ECO:0000313" key="7">
    <source>
        <dbReference type="EMBL" id="GER94023.1"/>
    </source>
</evidence>
<evidence type="ECO:0000256" key="2">
    <source>
        <dbReference type="ARBA" id="ARBA00022448"/>
    </source>
</evidence>
<keyword evidence="6" id="KW-0998">Cell outer membrane</keyword>
<dbReference type="InterPro" id="IPR051906">
    <property type="entry name" value="TolC-like"/>
</dbReference>
<dbReference type="GO" id="GO:0015288">
    <property type="term" value="F:porin activity"/>
    <property type="evidence" value="ECO:0007669"/>
    <property type="project" value="TreeGrafter"/>
</dbReference>
<dbReference type="GO" id="GO:0009279">
    <property type="term" value="C:cell outer membrane"/>
    <property type="evidence" value="ECO:0007669"/>
    <property type="project" value="UniProtKB-SubCell"/>
</dbReference>
<gene>
    <name evidence="7" type="ORF">A45J_1781</name>
</gene>
<name>A0A5J4L2W7_9ZZZZ</name>
<evidence type="ECO:0000256" key="3">
    <source>
        <dbReference type="ARBA" id="ARBA00022452"/>
    </source>
</evidence>
<protein>
    <submittedName>
        <fullName evidence="7">TolC family protein</fullName>
    </submittedName>
</protein>
<comment type="caution">
    <text evidence="7">The sequence shown here is derived from an EMBL/GenBank/DDBJ whole genome shotgun (WGS) entry which is preliminary data.</text>
</comment>
<keyword evidence="4" id="KW-0812">Transmembrane</keyword>
<evidence type="ECO:0000256" key="1">
    <source>
        <dbReference type="ARBA" id="ARBA00004442"/>
    </source>
</evidence>
<dbReference type="SUPFAM" id="SSF56954">
    <property type="entry name" value="Outer membrane efflux proteins (OEP)"/>
    <property type="match status" value="1"/>
</dbReference>
<evidence type="ECO:0000256" key="4">
    <source>
        <dbReference type="ARBA" id="ARBA00022692"/>
    </source>
</evidence>
<reference evidence="7" key="1">
    <citation type="submission" date="2019-10" db="EMBL/GenBank/DDBJ databases">
        <title>Metagenomic sequencing of thiosulfate-disproportionating enrichment culture.</title>
        <authorList>
            <person name="Umezawa K."/>
            <person name="Kojima H."/>
            <person name="Fukui M."/>
        </authorList>
    </citation>
    <scope>NUCLEOTIDE SEQUENCE</scope>
    <source>
        <strain evidence="7">45J</strain>
    </source>
</reference>
<dbReference type="PANTHER" id="PTHR30026">
    <property type="entry name" value="OUTER MEMBRANE PROTEIN TOLC"/>
    <property type="match status" value="1"/>
</dbReference>
<keyword evidence="3" id="KW-1134">Transmembrane beta strand</keyword>
<evidence type="ECO:0000256" key="6">
    <source>
        <dbReference type="ARBA" id="ARBA00023237"/>
    </source>
</evidence>
<dbReference type="EMBL" id="BLAB01000001">
    <property type="protein sequence ID" value="GER94023.1"/>
    <property type="molecule type" value="Genomic_DNA"/>
</dbReference>
<organism evidence="7">
    <name type="scientific">hot springs metagenome</name>
    <dbReference type="NCBI Taxonomy" id="433727"/>
    <lineage>
        <taxon>unclassified sequences</taxon>
        <taxon>metagenomes</taxon>
        <taxon>ecological metagenomes</taxon>
    </lineage>
</organism>
<sequence>MKSILNFLLLLFISSTVTVNAEMNKTSYTLSEIIEFAINNNPGIIQSVKDIEIEKYGLDEARAYKNPQLNFNTGITRYRYASPITPISGSPMTGSGFPEFDNNIYDFGFSFVLPIYRGGRLDSGVRIAEIKKSIAEDISCMTKNELIYNLINTYYKIIQLEKLLKASEATVKQLEFHKKKVETFLKAGTVPKVELLKTEVELAHAKQNALLVKNSLESSCELLKTLMGIEDVNKKITIVPEDFNFQVPSIDNAVNRALSLRPDYTAILKKKKVAQERIKTAKGKRLPEVYFFSEFYERSGDSFEFKENWNIGIRLNIPIFDGGVIKSQIDKEIKEMEKIIEEERTVRLNIIREIKDAYLNIEGSIERISVSQKAVEEAKENLRIEILKFETGSGTSTDVIDAQTALLRAETDYLQAIYDKNIAIVSLIRAMGEILYGG</sequence>
<dbReference type="Gene3D" id="1.20.1600.10">
    <property type="entry name" value="Outer membrane efflux proteins (OEP)"/>
    <property type="match status" value="1"/>
</dbReference>
<keyword evidence="5" id="KW-0472">Membrane</keyword>
<accession>A0A5J4L2W7</accession>